<accession>A0A942UL42</accession>
<keyword evidence="1" id="KW-0472">Membrane</keyword>
<dbReference type="AlphaFoldDB" id="A0A942UL42"/>
<dbReference type="RefSeq" id="WP_213096286.1">
    <property type="nucleotide sequence ID" value="NZ_JAGYPH010000001.1"/>
</dbReference>
<dbReference type="Proteomes" id="UP000676456">
    <property type="component" value="Unassembled WGS sequence"/>
</dbReference>
<keyword evidence="3" id="KW-1185">Reference proteome</keyword>
<evidence type="ECO:0000313" key="2">
    <source>
        <dbReference type="EMBL" id="MBS4221237.1"/>
    </source>
</evidence>
<evidence type="ECO:0000256" key="1">
    <source>
        <dbReference type="SAM" id="Phobius"/>
    </source>
</evidence>
<comment type="caution">
    <text evidence="2">The sequence shown here is derived from an EMBL/GenBank/DDBJ whole genome shotgun (WGS) entry which is preliminary data.</text>
</comment>
<dbReference type="InterPro" id="IPR058724">
    <property type="entry name" value="YhzF"/>
</dbReference>
<feature type="transmembrane region" description="Helical" evidence="1">
    <location>
        <begin position="6"/>
        <end position="24"/>
    </location>
</feature>
<name>A0A942UL42_9BACI</name>
<dbReference type="Pfam" id="PF26302">
    <property type="entry name" value="YhzF"/>
    <property type="match status" value="1"/>
</dbReference>
<dbReference type="EMBL" id="JAGYPN010000001">
    <property type="protein sequence ID" value="MBS4221237.1"/>
    <property type="molecule type" value="Genomic_DNA"/>
</dbReference>
<feature type="transmembrane region" description="Helical" evidence="1">
    <location>
        <begin position="45"/>
        <end position="63"/>
    </location>
</feature>
<keyword evidence="1" id="KW-1133">Transmembrane helix</keyword>
<reference evidence="2 3" key="1">
    <citation type="submission" date="2021-05" db="EMBL/GenBank/DDBJ databases">
        <title>Novel Bacillus species.</title>
        <authorList>
            <person name="Liu G."/>
        </authorList>
    </citation>
    <scope>NUCLEOTIDE SEQUENCE [LARGE SCALE GENOMIC DNA]</scope>
    <source>
        <strain evidence="2 3">FJAT-49682</strain>
    </source>
</reference>
<proteinExistence type="predicted"/>
<organism evidence="2 3">
    <name type="scientific">Lederbergia citrea</name>
    <dbReference type="NCBI Taxonomy" id="2833581"/>
    <lineage>
        <taxon>Bacteria</taxon>
        <taxon>Bacillati</taxon>
        <taxon>Bacillota</taxon>
        <taxon>Bacilli</taxon>
        <taxon>Bacillales</taxon>
        <taxon>Bacillaceae</taxon>
        <taxon>Lederbergia</taxon>
    </lineage>
</organism>
<sequence length="64" mass="7104">MKVIMIIFIMIGIILLVGMLHFLAAHQRPGIYPPKRILRQRAITLGGAGFVFFIIGMLLAVLAK</sequence>
<keyword evidence="1" id="KW-0812">Transmembrane</keyword>
<protein>
    <submittedName>
        <fullName evidence="2">Uncharacterized protein</fullName>
    </submittedName>
</protein>
<gene>
    <name evidence="2" type="ORF">KHA91_00525</name>
</gene>
<evidence type="ECO:0000313" key="3">
    <source>
        <dbReference type="Proteomes" id="UP000676456"/>
    </source>
</evidence>